<sequence length="147" mass="15769">MPTLFSRIIDGEIPGRFVWCDTRCVVFLDVSPVTPGHALVVPREEVDHWIDASPELLAHLHEVAREIGAAQLAAFGGERAGLVIAGYGVPHLHLHVFPTSDMAPFANLDGAPADEDDLDAAARALRSALVERGHHDVVEASLLASAR</sequence>
<dbReference type="AlphaFoldDB" id="A0A3N2D1H5"/>
<dbReference type="Proteomes" id="UP000275356">
    <property type="component" value="Unassembled WGS sequence"/>
</dbReference>
<dbReference type="RefSeq" id="WP_123740572.1">
    <property type="nucleotide sequence ID" value="NZ_RKHQ01000002.1"/>
</dbReference>
<evidence type="ECO:0000313" key="6">
    <source>
        <dbReference type="Proteomes" id="UP000275356"/>
    </source>
</evidence>
<organism evidence="5 6">
    <name type="scientific">Salana multivorans</name>
    <dbReference type="NCBI Taxonomy" id="120377"/>
    <lineage>
        <taxon>Bacteria</taxon>
        <taxon>Bacillati</taxon>
        <taxon>Actinomycetota</taxon>
        <taxon>Actinomycetes</taxon>
        <taxon>Micrococcales</taxon>
        <taxon>Beutenbergiaceae</taxon>
        <taxon>Salana</taxon>
    </lineage>
</organism>
<accession>A0A3N2D1H5</accession>
<dbReference type="EMBL" id="RKHQ01000002">
    <property type="protein sequence ID" value="ROR93640.1"/>
    <property type="molecule type" value="Genomic_DNA"/>
</dbReference>
<dbReference type="Pfam" id="PF01230">
    <property type="entry name" value="HIT"/>
    <property type="match status" value="1"/>
</dbReference>
<dbReference type="InterPro" id="IPR001310">
    <property type="entry name" value="Histidine_triad_HIT"/>
</dbReference>
<dbReference type="InterPro" id="IPR036265">
    <property type="entry name" value="HIT-like_sf"/>
</dbReference>
<dbReference type="PANTHER" id="PTHR46648:SF1">
    <property type="entry name" value="ADENOSINE 5'-MONOPHOSPHORAMIDASE HNT1"/>
    <property type="match status" value="1"/>
</dbReference>
<gene>
    <name evidence="5" type="ORF">EDD28_3062</name>
</gene>
<evidence type="ECO:0000259" key="4">
    <source>
        <dbReference type="PROSITE" id="PS51084"/>
    </source>
</evidence>
<name>A0A3N2D1H5_9MICO</name>
<feature type="active site" description="Tele-AMP-histidine intermediate" evidence="1">
    <location>
        <position position="93"/>
    </location>
</feature>
<keyword evidence="5" id="KW-0378">Hydrolase</keyword>
<protein>
    <submittedName>
        <fullName evidence="5">Diadenosine tetraphosphate (Ap4A) HIT family hydrolase</fullName>
    </submittedName>
</protein>
<evidence type="ECO:0000313" key="5">
    <source>
        <dbReference type="EMBL" id="ROR93640.1"/>
    </source>
</evidence>
<dbReference type="PROSITE" id="PS51084">
    <property type="entry name" value="HIT_2"/>
    <property type="match status" value="1"/>
</dbReference>
<dbReference type="OrthoDB" id="9784774at2"/>
<reference evidence="5 6" key="1">
    <citation type="submission" date="2018-11" db="EMBL/GenBank/DDBJ databases">
        <title>Sequencing the genomes of 1000 actinobacteria strains.</title>
        <authorList>
            <person name="Klenk H.-P."/>
        </authorList>
    </citation>
    <scope>NUCLEOTIDE SEQUENCE [LARGE SCALE GENOMIC DNA]</scope>
    <source>
        <strain evidence="5 6">DSM 13521</strain>
    </source>
</reference>
<feature type="short sequence motif" description="Histidine triad motif" evidence="2 3">
    <location>
        <begin position="91"/>
        <end position="95"/>
    </location>
</feature>
<dbReference type="Gene3D" id="3.30.428.10">
    <property type="entry name" value="HIT-like"/>
    <property type="match status" value="1"/>
</dbReference>
<feature type="domain" description="HIT" evidence="4">
    <location>
        <begin position="4"/>
        <end position="107"/>
    </location>
</feature>
<dbReference type="GO" id="GO:0009117">
    <property type="term" value="P:nucleotide metabolic process"/>
    <property type="evidence" value="ECO:0007669"/>
    <property type="project" value="TreeGrafter"/>
</dbReference>
<dbReference type="InterPro" id="IPR011146">
    <property type="entry name" value="HIT-like"/>
</dbReference>
<dbReference type="PRINTS" id="PR00332">
    <property type="entry name" value="HISTRIAD"/>
</dbReference>
<dbReference type="GO" id="GO:0016787">
    <property type="term" value="F:hydrolase activity"/>
    <property type="evidence" value="ECO:0007669"/>
    <property type="project" value="UniProtKB-KW"/>
</dbReference>
<dbReference type="PANTHER" id="PTHR46648">
    <property type="entry name" value="HIT FAMILY PROTEIN 1"/>
    <property type="match status" value="1"/>
</dbReference>
<evidence type="ECO:0000256" key="2">
    <source>
        <dbReference type="PIRSR" id="PIRSR601310-3"/>
    </source>
</evidence>
<evidence type="ECO:0000256" key="1">
    <source>
        <dbReference type="PIRSR" id="PIRSR601310-1"/>
    </source>
</evidence>
<comment type="caution">
    <text evidence="5">The sequence shown here is derived from an EMBL/GenBank/DDBJ whole genome shotgun (WGS) entry which is preliminary data.</text>
</comment>
<dbReference type="SUPFAM" id="SSF54197">
    <property type="entry name" value="HIT-like"/>
    <property type="match status" value="1"/>
</dbReference>
<proteinExistence type="predicted"/>
<evidence type="ECO:0000256" key="3">
    <source>
        <dbReference type="PROSITE-ProRule" id="PRU00464"/>
    </source>
</evidence>
<keyword evidence="6" id="KW-1185">Reference proteome</keyword>